<comment type="similarity">
    <text evidence="5">Belongs to the PINc/VapC protein family.</text>
</comment>
<dbReference type="Pfam" id="PF01850">
    <property type="entry name" value="PIN"/>
    <property type="match status" value="1"/>
</dbReference>
<dbReference type="GO" id="GO:0004540">
    <property type="term" value="F:RNA nuclease activity"/>
    <property type="evidence" value="ECO:0007669"/>
    <property type="project" value="InterPro"/>
</dbReference>
<evidence type="ECO:0000313" key="8">
    <source>
        <dbReference type="Proteomes" id="UP000240206"/>
    </source>
</evidence>
<dbReference type="InterPro" id="IPR022907">
    <property type="entry name" value="VapC_family"/>
</dbReference>
<comment type="function">
    <text evidence="5">Toxic component of a toxin-antitoxin (TA) system. An RNase.</text>
</comment>
<keyword evidence="5" id="KW-0800">Toxin</keyword>
<reference evidence="8" key="1">
    <citation type="submission" date="2018-03" db="EMBL/GenBank/DDBJ databases">
        <title>Ecological and genomic features of two cosmopolitan and abundant freshwater picocyanobacteria.</title>
        <authorList>
            <person name="Cabello-Yeves P.J."/>
            <person name="Picazo A."/>
            <person name="Camacho A."/>
            <person name="Callieri C."/>
            <person name="Rosselli R."/>
            <person name="Roda-Garcia J."/>
            <person name="Coutinho F.H."/>
            <person name="Rodriguez-Valera F."/>
        </authorList>
    </citation>
    <scope>NUCLEOTIDE SEQUENCE [LARGE SCALE GENOMIC DNA]</scope>
    <source>
        <strain evidence="8">Tous</strain>
    </source>
</reference>
<keyword evidence="8" id="KW-1185">Reference proteome</keyword>
<evidence type="ECO:0000256" key="1">
    <source>
        <dbReference type="ARBA" id="ARBA00022649"/>
    </source>
</evidence>
<dbReference type="GO" id="GO:0016787">
    <property type="term" value="F:hydrolase activity"/>
    <property type="evidence" value="ECO:0007669"/>
    <property type="project" value="UniProtKB-KW"/>
</dbReference>
<keyword evidence="5" id="KW-0460">Magnesium</keyword>
<dbReference type="RefSeq" id="WP_106501156.1">
    <property type="nucleotide sequence ID" value="NZ_PXVC01000198.1"/>
</dbReference>
<dbReference type="InterPro" id="IPR029060">
    <property type="entry name" value="PIN-like_dom_sf"/>
</dbReference>
<name>A0A2P7EAJ3_9SYNE</name>
<protein>
    <recommendedName>
        <fullName evidence="5">Ribonuclease VapC</fullName>
        <shortName evidence="5">RNase VapC</shortName>
        <ecNumber evidence="5">3.1.-.-</ecNumber>
    </recommendedName>
    <alternativeName>
        <fullName evidence="5">Toxin VapC</fullName>
    </alternativeName>
</protein>
<dbReference type="SUPFAM" id="SSF88723">
    <property type="entry name" value="PIN domain-like"/>
    <property type="match status" value="1"/>
</dbReference>
<dbReference type="HAMAP" id="MF_00265">
    <property type="entry name" value="VapC_Nob1"/>
    <property type="match status" value="1"/>
</dbReference>
<feature type="binding site" evidence="5">
    <location>
        <position position="104"/>
    </location>
    <ligand>
        <name>Mg(2+)</name>
        <dbReference type="ChEBI" id="CHEBI:18420"/>
    </ligand>
</feature>
<evidence type="ECO:0000259" key="6">
    <source>
        <dbReference type="Pfam" id="PF01850"/>
    </source>
</evidence>
<dbReference type="EMBL" id="PXVC01000198">
    <property type="protein sequence ID" value="PSI00237.1"/>
    <property type="molecule type" value="Genomic_DNA"/>
</dbReference>
<organism evidence="7 8">
    <name type="scientific">Synechococcus lacustris str. Tous</name>
    <dbReference type="NCBI Taxonomy" id="1910958"/>
    <lineage>
        <taxon>Bacteria</taxon>
        <taxon>Bacillati</taxon>
        <taxon>Cyanobacteriota</taxon>
        <taxon>Cyanophyceae</taxon>
        <taxon>Synechococcales</taxon>
        <taxon>Synechococcaceae</taxon>
        <taxon>Synechococcus</taxon>
    </lineage>
</organism>
<gene>
    <name evidence="5" type="primary">vapC</name>
    <name evidence="7" type="ORF">C7K08_14260</name>
</gene>
<evidence type="ECO:0000256" key="2">
    <source>
        <dbReference type="ARBA" id="ARBA00022722"/>
    </source>
</evidence>
<dbReference type="CDD" id="cd09874">
    <property type="entry name" value="PIN_MT3492-like"/>
    <property type="match status" value="1"/>
</dbReference>
<evidence type="ECO:0000256" key="4">
    <source>
        <dbReference type="ARBA" id="ARBA00022801"/>
    </source>
</evidence>
<dbReference type="EC" id="3.1.-.-" evidence="5"/>
<keyword evidence="3 5" id="KW-0479">Metal-binding</keyword>
<comment type="caution">
    <text evidence="7">The sequence shown here is derived from an EMBL/GenBank/DDBJ whole genome shotgun (WGS) entry which is preliminary data.</text>
</comment>
<feature type="domain" description="PIN" evidence="6">
    <location>
        <begin position="3"/>
        <end position="129"/>
    </location>
</feature>
<dbReference type="AlphaFoldDB" id="A0A2P7EAJ3"/>
<dbReference type="GO" id="GO:0090729">
    <property type="term" value="F:toxin activity"/>
    <property type="evidence" value="ECO:0007669"/>
    <property type="project" value="UniProtKB-KW"/>
</dbReference>
<evidence type="ECO:0000256" key="5">
    <source>
        <dbReference type="HAMAP-Rule" id="MF_00265"/>
    </source>
</evidence>
<dbReference type="Proteomes" id="UP000240206">
    <property type="component" value="Unassembled WGS sequence"/>
</dbReference>
<dbReference type="Gene3D" id="3.40.50.1010">
    <property type="entry name" value="5'-nuclease"/>
    <property type="match status" value="1"/>
</dbReference>
<proteinExistence type="inferred from homology"/>
<keyword evidence="1 5" id="KW-1277">Toxin-antitoxin system</keyword>
<evidence type="ECO:0000313" key="7">
    <source>
        <dbReference type="EMBL" id="PSI00237.1"/>
    </source>
</evidence>
<dbReference type="InterPro" id="IPR002716">
    <property type="entry name" value="PIN_dom"/>
</dbReference>
<keyword evidence="4 5" id="KW-0378">Hydrolase</keyword>
<evidence type="ECO:0000256" key="3">
    <source>
        <dbReference type="ARBA" id="ARBA00022723"/>
    </source>
</evidence>
<sequence>MLYIDTCVLLAVLMPEVHSSAATSFLAQAQAPLAISSWSVTELHSALGLKVRRRALNQAQAEAILQGFERSLAPGLLLLELEPQDFRNANACLRGWLTTLRAADALHLAIASARGATLCSLDAPFVAAAKQLGLEAELLMAGG</sequence>
<dbReference type="GO" id="GO:0000287">
    <property type="term" value="F:magnesium ion binding"/>
    <property type="evidence" value="ECO:0007669"/>
    <property type="project" value="UniProtKB-UniRule"/>
</dbReference>
<feature type="binding site" evidence="5">
    <location>
        <position position="5"/>
    </location>
    <ligand>
        <name>Mg(2+)</name>
        <dbReference type="ChEBI" id="CHEBI:18420"/>
    </ligand>
</feature>
<keyword evidence="2 5" id="KW-0540">Nuclease</keyword>
<accession>A0A2P7EAJ3</accession>
<comment type="cofactor">
    <cofactor evidence="5">
        <name>Mg(2+)</name>
        <dbReference type="ChEBI" id="CHEBI:18420"/>
    </cofactor>
</comment>